<keyword evidence="3" id="KW-1185">Reference proteome</keyword>
<comment type="caution">
    <text evidence="2">The sequence shown here is derived from an EMBL/GenBank/DDBJ whole genome shotgun (WGS) entry which is preliminary data.</text>
</comment>
<evidence type="ECO:0000256" key="1">
    <source>
        <dbReference type="SAM" id="MobiDB-lite"/>
    </source>
</evidence>
<reference evidence="2" key="1">
    <citation type="submission" date="2021-06" db="EMBL/GenBank/DDBJ databases">
        <authorList>
            <person name="Arsene-Ploetze F."/>
        </authorList>
    </citation>
    <scope>NUCLEOTIDE SEQUENCE</scope>
    <source>
        <strain evidence="2">SBRY1</strain>
    </source>
</reference>
<proteinExistence type="predicted"/>
<gene>
    <name evidence="2" type="ORF">SBRY_50220</name>
</gene>
<name>A0A9W4H4C8_9ACTN</name>
<dbReference type="Proteomes" id="UP001153328">
    <property type="component" value="Unassembled WGS sequence"/>
</dbReference>
<feature type="compositionally biased region" description="Basic and acidic residues" evidence="1">
    <location>
        <begin position="54"/>
        <end position="64"/>
    </location>
</feature>
<evidence type="ECO:0000313" key="2">
    <source>
        <dbReference type="EMBL" id="CAG7649891.1"/>
    </source>
</evidence>
<feature type="region of interest" description="Disordered" evidence="1">
    <location>
        <begin position="1"/>
        <end position="64"/>
    </location>
</feature>
<evidence type="ECO:0000313" key="3">
    <source>
        <dbReference type="Proteomes" id="UP001153328"/>
    </source>
</evidence>
<dbReference type="AlphaFoldDB" id="A0A9W4H4C8"/>
<feature type="compositionally biased region" description="Basic and acidic residues" evidence="1">
    <location>
        <begin position="18"/>
        <end position="40"/>
    </location>
</feature>
<sequence length="64" mass="7064">MDGAPEGAAAHRRHRQRRDPQGRHDQAARGPEDRHGDRARALTPRPGPAGAQIRADDKPKTGRR</sequence>
<dbReference type="EMBL" id="CAJVAX010000019">
    <property type="protein sequence ID" value="CAG7649891.1"/>
    <property type="molecule type" value="Genomic_DNA"/>
</dbReference>
<protein>
    <submittedName>
        <fullName evidence="2">Uncharacterized protein</fullName>
    </submittedName>
</protein>
<accession>A0A9W4H4C8</accession>
<organism evidence="2 3">
    <name type="scientific">Actinacidiphila bryophytorum</name>
    <dbReference type="NCBI Taxonomy" id="1436133"/>
    <lineage>
        <taxon>Bacteria</taxon>
        <taxon>Bacillati</taxon>
        <taxon>Actinomycetota</taxon>
        <taxon>Actinomycetes</taxon>
        <taxon>Kitasatosporales</taxon>
        <taxon>Streptomycetaceae</taxon>
        <taxon>Actinacidiphila</taxon>
    </lineage>
</organism>